<sequence>MADYEAVKVPLDPTPAQERMFRMYAGAARFAYNAALAHMKEQLDERKAQIEAGVAKKDLVKIDNNVVKFGYWWRANRDTLAPWWPEVASQVFNCAFDNLGHASANFLKSLSGKRQGGPVGFPKFKPRAAAKAFAFSTITIPDAHGVKLPRIGRVHTLRNVERLVAGRATKTTTIRCEAGRWYASILCETPTPTPPVNTKPEVWVVFGLDEYIALSDGTRLTNPRPYRHALADLRKASRDLSRKTHGSARYMDQQRKVARIHKRVKALRDNALHAASKQLAEHYGVIHVQRIHLARGMRHHVLAQSLADAAFAEFTRQLTYKTARTGASMHMHEPMTVEQHVDAMALAQRLATGPLPDA</sequence>
<dbReference type="InterPro" id="IPR021027">
    <property type="entry name" value="Transposase_put_HTH"/>
</dbReference>
<dbReference type="Pfam" id="PF01385">
    <property type="entry name" value="OrfB_IS605"/>
    <property type="match status" value="1"/>
</dbReference>
<dbReference type="Proteomes" id="UP000029067">
    <property type="component" value="Unassembled WGS sequence"/>
</dbReference>
<feature type="domain" description="Transposase putative helix-turn-helix" evidence="2">
    <location>
        <begin position="5"/>
        <end position="47"/>
    </location>
</feature>
<dbReference type="AlphaFoldDB" id="A0A087B4T6"/>
<reference evidence="3 4" key="1">
    <citation type="submission" date="2014-03" db="EMBL/GenBank/DDBJ databases">
        <title>Genomics of Bifidobacteria.</title>
        <authorList>
            <person name="Ventura M."/>
            <person name="Milani C."/>
            <person name="Lugli G.A."/>
        </authorList>
    </citation>
    <scope>NUCLEOTIDE SEQUENCE [LARGE SCALE GENOMIC DNA]</scope>
    <source>
        <strain evidence="3 4">LMG 10738</strain>
    </source>
</reference>
<dbReference type="InterPro" id="IPR001959">
    <property type="entry name" value="Transposase"/>
</dbReference>
<dbReference type="RefSeq" id="WP_051920545.1">
    <property type="nucleotide sequence ID" value="NZ_JGYV01000001.1"/>
</dbReference>
<evidence type="ECO:0000313" key="4">
    <source>
        <dbReference type="Proteomes" id="UP000029067"/>
    </source>
</evidence>
<evidence type="ECO:0000313" key="3">
    <source>
        <dbReference type="EMBL" id="KFI66036.1"/>
    </source>
</evidence>
<gene>
    <name evidence="3" type="ORF">BCUN_0536</name>
</gene>
<comment type="caution">
    <text evidence="3">The sequence shown here is derived from an EMBL/GenBank/DDBJ whole genome shotgun (WGS) entry which is preliminary data.</text>
</comment>
<accession>A0A087B4T6</accession>
<dbReference type="NCBIfam" id="NF040570">
    <property type="entry name" value="guided_TnpB"/>
    <property type="match status" value="1"/>
</dbReference>
<dbReference type="eggNOG" id="COG0675">
    <property type="taxonomic scope" value="Bacteria"/>
</dbReference>
<protein>
    <submittedName>
        <fullName evidence="3">IS605 OrfB family transposase</fullName>
    </submittedName>
</protein>
<dbReference type="Pfam" id="PF12323">
    <property type="entry name" value="HTH_OrfB_IS605"/>
    <property type="match status" value="1"/>
</dbReference>
<dbReference type="EMBL" id="JGYV01000001">
    <property type="protein sequence ID" value="KFI66036.1"/>
    <property type="molecule type" value="Genomic_DNA"/>
</dbReference>
<keyword evidence="4" id="KW-1185">Reference proteome</keyword>
<proteinExistence type="predicted"/>
<feature type="domain" description="Probable transposase IS891/IS1136/IS1341" evidence="1">
    <location>
        <begin position="184"/>
        <end position="293"/>
    </location>
</feature>
<dbReference type="STRING" id="1688.BCUN_0536"/>
<evidence type="ECO:0000259" key="2">
    <source>
        <dbReference type="Pfam" id="PF12323"/>
    </source>
</evidence>
<evidence type="ECO:0000259" key="1">
    <source>
        <dbReference type="Pfam" id="PF01385"/>
    </source>
</evidence>
<name>A0A087B4T6_9BIFI</name>
<dbReference type="OrthoDB" id="6230307at2"/>
<organism evidence="3 4">
    <name type="scientific">Bifidobacterium cuniculi</name>
    <dbReference type="NCBI Taxonomy" id="1688"/>
    <lineage>
        <taxon>Bacteria</taxon>
        <taxon>Bacillati</taxon>
        <taxon>Actinomycetota</taxon>
        <taxon>Actinomycetes</taxon>
        <taxon>Bifidobacteriales</taxon>
        <taxon>Bifidobacteriaceae</taxon>
        <taxon>Bifidobacterium</taxon>
    </lineage>
</organism>